<comment type="caution">
    <text evidence="9">The sequence shown here is derived from an EMBL/GenBank/DDBJ whole genome shotgun (WGS) entry which is preliminary data.</text>
</comment>
<dbReference type="RefSeq" id="WP_068657262.1">
    <property type="nucleotide sequence ID" value="NZ_CP017770.1"/>
</dbReference>
<feature type="transmembrane region" description="Helical" evidence="8">
    <location>
        <begin position="56"/>
        <end position="73"/>
    </location>
</feature>
<dbReference type="KEGG" id="pcx:LPB68_06535"/>
<dbReference type="OrthoDB" id="2678464at2"/>
<keyword evidence="10" id="KW-1185">Reference proteome</keyword>
<evidence type="ECO:0000313" key="10">
    <source>
        <dbReference type="Proteomes" id="UP000077134"/>
    </source>
</evidence>
<dbReference type="NCBIfam" id="TIGR03426">
    <property type="entry name" value="shape_MreD"/>
    <property type="match status" value="1"/>
</dbReference>
<accession>A0A167EEM7</accession>
<sequence length="176" mass="20307">MIMRRPVLIMLLFLLFVLEGTIVPWITPDTWQSRIVPNLVYIVILFVSIYYHRHTALVLGIIFGMLHDIVFYGQIMGPYSFSMGFSAYCMGFIFQSPRAPMPIMMSVILLGSLLLDSVLFGIYTLFQMNHSTYDWALVHHILPNLFVHFVFGLVIYVPLRSQLEKVSKLSQKEKVA</sequence>
<dbReference type="EMBL" id="LSFN01000010">
    <property type="protein sequence ID" value="OAB75461.1"/>
    <property type="molecule type" value="Genomic_DNA"/>
</dbReference>
<dbReference type="STRING" id="1763538.LPB68_06535"/>
<gene>
    <name evidence="9" type="ORF">PNBC_08860</name>
</gene>
<comment type="similarity">
    <text evidence="2">Belongs to the MreD family.</text>
</comment>
<keyword evidence="6 8" id="KW-1133">Transmembrane helix</keyword>
<keyword evidence="5" id="KW-0133">Cell shape</keyword>
<evidence type="ECO:0000256" key="1">
    <source>
        <dbReference type="ARBA" id="ARBA00004651"/>
    </source>
</evidence>
<dbReference type="GO" id="GO:0008360">
    <property type="term" value="P:regulation of cell shape"/>
    <property type="evidence" value="ECO:0007669"/>
    <property type="project" value="UniProtKB-KW"/>
</dbReference>
<comment type="subcellular location">
    <subcellularLocation>
        <location evidence="1">Cell membrane</location>
        <topology evidence="1">Multi-pass membrane protein</topology>
    </subcellularLocation>
</comment>
<evidence type="ECO:0000256" key="3">
    <source>
        <dbReference type="ARBA" id="ARBA00022475"/>
    </source>
</evidence>
<proteinExistence type="inferred from homology"/>
<keyword evidence="3" id="KW-1003">Cell membrane</keyword>
<feature type="transmembrane region" description="Helical" evidence="8">
    <location>
        <begin position="34"/>
        <end position="51"/>
    </location>
</feature>
<evidence type="ECO:0000256" key="8">
    <source>
        <dbReference type="SAM" id="Phobius"/>
    </source>
</evidence>
<protein>
    <submittedName>
        <fullName evidence="9">Rod shape-determining protein MreD</fullName>
    </submittedName>
</protein>
<evidence type="ECO:0000256" key="4">
    <source>
        <dbReference type="ARBA" id="ARBA00022692"/>
    </source>
</evidence>
<dbReference type="InterPro" id="IPR007227">
    <property type="entry name" value="Cell_shape_determining_MreD"/>
</dbReference>
<evidence type="ECO:0000256" key="7">
    <source>
        <dbReference type="ARBA" id="ARBA00023136"/>
    </source>
</evidence>
<dbReference type="AlphaFoldDB" id="A0A167EEM7"/>
<evidence type="ECO:0000256" key="6">
    <source>
        <dbReference type="ARBA" id="ARBA00022989"/>
    </source>
</evidence>
<reference evidence="9 10" key="1">
    <citation type="submission" date="2016-02" db="EMBL/GenBank/DDBJ databases">
        <title>Paenibacillus sp. LPB0068, isolated from Crassostrea gigas.</title>
        <authorList>
            <person name="Shin S.-K."/>
            <person name="Yi H."/>
        </authorList>
    </citation>
    <scope>NUCLEOTIDE SEQUENCE [LARGE SCALE GENOMIC DNA]</scope>
    <source>
        <strain evidence="9 10">LPB0068</strain>
    </source>
</reference>
<dbReference type="Proteomes" id="UP000077134">
    <property type="component" value="Unassembled WGS sequence"/>
</dbReference>
<name>A0A167EEM7_9BACL</name>
<evidence type="ECO:0000313" key="9">
    <source>
        <dbReference type="EMBL" id="OAB75461.1"/>
    </source>
</evidence>
<evidence type="ECO:0000256" key="5">
    <source>
        <dbReference type="ARBA" id="ARBA00022960"/>
    </source>
</evidence>
<feature type="transmembrane region" description="Helical" evidence="8">
    <location>
        <begin position="138"/>
        <end position="159"/>
    </location>
</feature>
<organism evidence="9 10">
    <name type="scientific">Paenibacillus crassostreae</name>
    <dbReference type="NCBI Taxonomy" id="1763538"/>
    <lineage>
        <taxon>Bacteria</taxon>
        <taxon>Bacillati</taxon>
        <taxon>Bacillota</taxon>
        <taxon>Bacilli</taxon>
        <taxon>Bacillales</taxon>
        <taxon>Paenibacillaceae</taxon>
        <taxon>Paenibacillus</taxon>
    </lineage>
</organism>
<feature type="transmembrane region" description="Helical" evidence="8">
    <location>
        <begin position="107"/>
        <end position="126"/>
    </location>
</feature>
<keyword evidence="7 8" id="KW-0472">Membrane</keyword>
<keyword evidence="4 8" id="KW-0812">Transmembrane</keyword>
<dbReference type="Pfam" id="PF04093">
    <property type="entry name" value="MreD"/>
    <property type="match status" value="1"/>
</dbReference>
<evidence type="ECO:0000256" key="2">
    <source>
        <dbReference type="ARBA" id="ARBA00007776"/>
    </source>
</evidence>
<dbReference type="GO" id="GO:0005886">
    <property type="term" value="C:plasma membrane"/>
    <property type="evidence" value="ECO:0007669"/>
    <property type="project" value="UniProtKB-SubCell"/>
</dbReference>